<keyword evidence="2 3" id="KW-0597">Phosphoprotein</keyword>
<evidence type="ECO:0000256" key="2">
    <source>
        <dbReference type="ARBA" id="ARBA00022553"/>
    </source>
</evidence>
<dbReference type="Proteomes" id="UP001596058">
    <property type="component" value="Unassembled WGS sequence"/>
</dbReference>
<dbReference type="InterPro" id="IPR036736">
    <property type="entry name" value="ACP-like_sf"/>
</dbReference>
<accession>A0ABW1CKA8</accession>
<organism evidence="5 6">
    <name type="scientific">Nonomuraea insulae</name>
    <dbReference type="NCBI Taxonomy" id="1616787"/>
    <lineage>
        <taxon>Bacteria</taxon>
        <taxon>Bacillati</taxon>
        <taxon>Actinomycetota</taxon>
        <taxon>Actinomycetes</taxon>
        <taxon>Streptosporangiales</taxon>
        <taxon>Streptosporangiaceae</taxon>
        <taxon>Nonomuraea</taxon>
    </lineage>
</organism>
<keyword evidence="1 3" id="KW-0596">Phosphopantetheine</keyword>
<comment type="similarity">
    <text evidence="3">Belongs to the acyl carrier protein (ACP) family.</text>
</comment>
<comment type="PTM">
    <text evidence="3">4'-phosphopantetheine is transferred from CoA to a specific serine of apo-ACP by AcpS. This modification is essential for activity because fatty acids are bound in thioester linkage to the sulfhydryl of the prosthetic group.</text>
</comment>
<dbReference type="HAMAP" id="MF_01217">
    <property type="entry name" value="Acyl_carrier"/>
    <property type="match status" value="1"/>
</dbReference>
<dbReference type="RefSeq" id="WP_379514580.1">
    <property type="nucleotide sequence ID" value="NZ_JBHSPA010000017.1"/>
</dbReference>
<dbReference type="Pfam" id="PF00550">
    <property type="entry name" value="PP-binding"/>
    <property type="match status" value="1"/>
</dbReference>
<keyword evidence="3" id="KW-0275">Fatty acid biosynthesis</keyword>
<dbReference type="EMBL" id="JBHSPA010000017">
    <property type="protein sequence ID" value="MFC5825063.1"/>
    <property type="molecule type" value="Genomic_DNA"/>
</dbReference>
<evidence type="ECO:0000313" key="5">
    <source>
        <dbReference type="EMBL" id="MFC5825063.1"/>
    </source>
</evidence>
<proteinExistence type="inferred from homology"/>
<feature type="domain" description="Carrier" evidence="4">
    <location>
        <begin position="1"/>
        <end position="79"/>
    </location>
</feature>
<keyword evidence="3" id="KW-0444">Lipid biosynthesis</keyword>
<evidence type="ECO:0000256" key="1">
    <source>
        <dbReference type="ARBA" id="ARBA00022450"/>
    </source>
</evidence>
<comment type="subcellular location">
    <subcellularLocation>
        <location evidence="3">Cytoplasm</location>
    </subcellularLocation>
</comment>
<keyword evidence="3" id="KW-0443">Lipid metabolism</keyword>
<dbReference type="PROSITE" id="PS50075">
    <property type="entry name" value="CARRIER"/>
    <property type="match status" value="1"/>
</dbReference>
<keyword evidence="6" id="KW-1185">Reference proteome</keyword>
<evidence type="ECO:0000259" key="4">
    <source>
        <dbReference type="PROSITE" id="PS50075"/>
    </source>
</evidence>
<dbReference type="InterPro" id="IPR009081">
    <property type="entry name" value="PP-bd_ACP"/>
</dbReference>
<reference evidence="6" key="1">
    <citation type="journal article" date="2019" name="Int. J. Syst. Evol. Microbiol.">
        <title>The Global Catalogue of Microorganisms (GCM) 10K type strain sequencing project: providing services to taxonomists for standard genome sequencing and annotation.</title>
        <authorList>
            <consortium name="The Broad Institute Genomics Platform"/>
            <consortium name="The Broad Institute Genome Sequencing Center for Infectious Disease"/>
            <person name="Wu L."/>
            <person name="Ma J."/>
        </authorList>
    </citation>
    <scope>NUCLEOTIDE SEQUENCE [LARGE SCALE GENOMIC DNA]</scope>
    <source>
        <strain evidence="6">CCUG 53903</strain>
    </source>
</reference>
<gene>
    <name evidence="3" type="primary">acpP</name>
    <name evidence="5" type="ORF">ACFPZ3_14475</name>
</gene>
<name>A0ABW1CKA8_9ACTN</name>
<evidence type="ECO:0000256" key="3">
    <source>
        <dbReference type="HAMAP-Rule" id="MF_01217"/>
    </source>
</evidence>
<dbReference type="SUPFAM" id="SSF47336">
    <property type="entry name" value="ACP-like"/>
    <property type="match status" value="1"/>
</dbReference>
<evidence type="ECO:0000313" key="6">
    <source>
        <dbReference type="Proteomes" id="UP001596058"/>
    </source>
</evidence>
<keyword evidence="3" id="KW-0276">Fatty acid metabolism</keyword>
<comment type="function">
    <text evidence="3">Carrier of the growing fatty acid chain in fatty acid biosynthesis.</text>
</comment>
<feature type="modified residue" description="O-(pantetheine 4'-phosphoryl)serine" evidence="3">
    <location>
        <position position="39"/>
    </location>
</feature>
<dbReference type="Gene3D" id="1.10.1200.10">
    <property type="entry name" value="ACP-like"/>
    <property type="match status" value="1"/>
</dbReference>
<comment type="caution">
    <text evidence="5">The sequence shown here is derived from an EMBL/GenBank/DDBJ whole genome shotgun (WGS) entry which is preliminary data.</text>
</comment>
<dbReference type="InterPro" id="IPR003231">
    <property type="entry name" value="ACP"/>
</dbReference>
<sequence length="79" mass="8698">MSDEEVFQELRAMCAKILAVDPAVITREVDLRDRLEADSLDMAELAAATEDRFKLTVDLDTAKEARTLTDMVALVQAAA</sequence>
<keyword evidence="3" id="KW-0963">Cytoplasm</keyword>
<comment type="pathway">
    <text evidence="3">Lipid metabolism; fatty acid biosynthesis.</text>
</comment>
<protein>
    <recommendedName>
        <fullName evidence="3">Acyl carrier protein</fullName>
        <shortName evidence="3">ACP</shortName>
    </recommendedName>
</protein>